<keyword evidence="1" id="KW-0812">Transmembrane</keyword>
<accession>A0A4R3YVG7</accession>
<protein>
    <submittedName>
        <fullName evidence="2">Uncharacterized protein</fullName>
    </submittedName>
</protein>
<evidence type="ECO:0000256" key="1">
    <source>
        <dbReference type="SAM" id="Phobius"/>
    </source>
</evidence>
<evidence type="ECO:0000313" key="2">
    <source>
        <dbReference type="EMBL" id="TCV95808.1"/>
    </source>
</evidence>
<name>A0A4R3YVG7_9GAMM</name>
<evidence type="ECO:0000313" key="3">
    <source>
        <dbReference type="Proteomes" id="UP000295645"/>
    </source>
</evidence>
<reference evidence="2 3" key="1">
    <citation type="submission" date="2019-03" db="EMBL/GenBank/DDBJ databases">
        <title>Above-ground endophytic microbial communities from plants in different locations in the United States.</title>
        <authorList>
            <person name="Frank C."/>
        </authorList>
    </citation>
    <scope>NUCLEOTIDE SEQUENCE [LARGE SCALE GENOMIC DNA]</scope>
    <source>
        <strain evidence="2 3">LP_13_YM</strain>
    </source>
</reference>
<dbReference type="OrthoDB" id="5956621at2"/>
<keyword evidence="3" id="KW-1185">Reference proteome</keyword>
<keyword evidence="1" id="KW-0472">Membrane</keyword>
<dbReference type="EMBL" id="SMCS01000002">
    <property type="protein sequence ID" value="TCV95808.1"/>
    <property type="molecule type" value="Genomic_DNA"/>
</dbReference>
<dbReference type="AlphaFoldDB" id="A0A4R3YVG7"/>
<feature type="transmembrane region" description="Helical" evidence="1">
    <location>
        <begin position="6"/>
        <end position="23"/>
    </location>
</feature>
<sequence>MRYLAILLLAPWLLILGWAYWAYPKTLIRNATRRAFDVLALIAAAVASVQLAVIAFDSVEIKQVGDFGPESGGIWKQVIPALYGYGGFLAVLALAMLVRYYVWRRRP</sequence>
<feature type="transmembrane region" description="Helical" evidence="1">
    <location>
        <begin position="82"/>
        <end position="102"/>
    </location>
</feature>
<organism evidence="2 3">
    <name type="scientific">Luteibacter rhizovicinus</name>
    <dbReference type="NCBI Taxonomy" id="242606"/>
    <lineage>
        <taxon>Bacteria</taxon>
        <taxon>Pseudomonadati</taxon>
        <taxon>Pseudomonadota</taxon>
        <taxon>Gammaproteobacteria</taxon>
        <taxon>Lysobacterales</taxon>
        <taxon>Rhodanobacteraceae</taxon>
        <taxon>Luteibacter</taxon>
    </lineage>
</organism>
<feature type="transmembrane region" description="Helical" evidence="1">
    <location>
        <begin position="35"/>
        <end position="56"/>
    </location>
</feature>
<gene>
    <name evidence="2" type="ORF">EC912_102152</name>
</gene>
<proteinExistence type="predicted"/>
<comment type="caution">
    <text evidence="2">The sequence shown here is derived from an EMBL/GenBank/DDBJ whole genome shotgun (WGS) entry which is preliminary data.</text>
</comment>
<keyword evidence="1" id="KW-1133">Transmembrane helix</keyword>
<dbReference type="RefSeq" id="WP_132142048.1">
    <property type="nucleotide sequence ID" value="NZ_SMCS01000002.1"/>
</dbReference>
<dbReference type="Proteomes" id="UP000295645">
    <property type="component" value="Unassembled WGS sequence"/>
</dbReference>